<sequence length="75" mass="9098">MMHMGFTGIPMFLWMFLQWGLLLLGIYMMIRWINSDKPPKQSQEDEAIRILRERYAKGELNDEEFERMLDRLMKG</sequence>
<keyword evidence="1" id="KW-0472">Membrane</keyword>
<evidence type="ECO:0000313" key="4">
    <source>
        <dbReference type="Proteomes" id="UP001519343"/>
    </source>
</evidence>
<keyword evidence="4" id="KW-1185">Reference proteome</keyword>
<evidence type="ECO:0000259" key="2">
    <source>
        <dbReference type="PROSITE" id="PS50061"/>
    </source>
</evidence>
<keyword evidence="1" id="KW-0812">Transmembrane</keyword>
<dbReference type="Pfam" id="PF09851">
    <property type="entry name" value="SHOCT"/>
    <property type="match status" value="1"/>
</dbReference>
<evidence type="ECO:0000313" key="3">
    <source>
        <dbReference type="EMBL" id="MBP1931121.1"/>
    </source>
</evidence>
<dbReference type="RefSeq" id="WP_209809212.1">
    <property type="nucleotide sequence ID" value="NZ_JAGGKT010000002.1"/>
</dbReference>
<proteinExistence type="predicted"/>
<accession>A0ABS4GLH4</accession>
<feature type="transmembrane region" description="Helical" evidence="1">
    <location>
        <begin position="12"/>
        <end position="30"/>
    </location>
</feature>
<dbReference type="PROSITE" id="PS50061">
    <property type="entry name" value="ETS_DOMAIN_3"/>
    <property type="match status" value="1"/>
</dbReference>
<protein>
    <submittedName>
        <fullName evidence="3">Membrane protein</fullName>
    </submittedName>
</protein>
<gene>
    <name evidence="3" type="ORF">J2Z37_001118</name>
</gene>
<dbReference type="EMBL" id="JAGGKT010000002">
    <property type="protein sequence ID" value="MBP1931121.1"/>
    <property type="molecule type" value="Genomic_DNA"/>
</dbReference>
<name>A0ABS4GLH4_9BACL</name>
<dbReference type="InterPro" id="IPR018649">
    <property type="entry name" value="SHOCT"/>
</dbReference>
<reference evidence="3 4" key="1">
    <citation type="submission" date="2021-03" db="EMBL/GenBank/DDBJ databases">
        <title>Genomic Encyclopedia of Type Strains, Phase IV (KMG-IV): sequencing the most valuable type-strain genomes for metagenomic binning, comparative biology and taxonomic classification.</title>
        <authorList>
            <person name="Goeker M."/>
        </authorList>
    </citation>
    <scope>NUCLEOTIDE SEQUENCE [LARGE SCALE GENOMIC DNA]</scope>
    <source>
        <strain evidence="3 4">DSM 24738</strain>
    </source>
</reference>
<dbReference type="Proteomes" id="UP001519343">
    <property type="component" value="Unassembled WGS sequence"/>
</dbReference>
<organism evidence="3 4">
    <name type="scientific">Ammoniphilus resinae</name>
    <dbReference type="NCBI Taxonomy" id="861532"/>
    <lineage>
        <taxon>Bacteria</taxon>
        <taxon>Bacillati</taxon>
        <taxon>Bacillota</taxon>
        <taxon>Bacilli</taxon>
        <taxon>Bacillales</taxon>
        <taxon>Paenibacillaceae</taxon>
        <taxon>Aneurinibacillus group</taxon>
        <taxon>Ammoniphilus</taxon>
    </lineage>
</organism>
<comment type="caution">
    <text evidence="3">The sequence shown here is derived from an EMBL/GenBank/DDBJ whole genome shotgun (WGS) entry which is preliminary data.</text>
</comment>
<feature type="domain" description="ETS" evidence="2">
    <location>
        <begin position="11"/>
        <end position="75"/>
    </location>
</feature>
<keyword evidence="1" id="KW-1133">Transmembrane helix</keyword>
<evidence type="ECO:0000256" key="1">
    <source>
        <dbReference type="SAM" id="Phobius"/>
    </source>
</evidence>
<dbReference type="InterPro" id="IPR000418">
    <property type="entry name" value="Ets_dom"/>
</dbReference>